<dbReference type="GO" id="GO:0043190">
    <property type="term" value="C:ATP-binding cassette (ABC) transporter complex"/>
    <property type="evidence" value="ECO:0007669"/>
    <property type="project" value="TreeGrafter"/>
</dbReference>
<keyword evidence="4 6" id="KW-1133">Transmembrane helix</keyword>
<evidence type="ECO:0000256" key="4">
    <source>
        <dbReference type="ARBA" id="ARBA00022989"/>
    </source>
</evidence>
<evidence type="ECO:0000256" key="5">
    <source>
        <dbReference type="ARBA" id="ARBA00023136"/>
    </source>
</evidence>
<protein>
    <submittedName>
        <fullName evidence="7">Permease</fullName>
    </submittedName>
</protein>
<feature type="transmembrane region" description="Helical" evidence="6">
    <location>
        <begin position="101"/>
        <end position="118"/>
    </location>
</feature>
<dbReference type="AlphaFoldDB" id="A0A286U3H0"/>
<evidence type="ECO:0000256" key="6">
    <source>
        <dbReference type="SAM" id="Phobius"/>
    </source>
</evidence>
<keyword evidence="2" id="KW-1003">Cell membrane</keyword>
<name>A0A286U3H0_9BACT</name>
<keyword evidence="3 6" id="KW-0812">Transmembrane</keyword>
<accession>A0A286U3H0</accession>
<feature type="transmembrane region" description="Helical" evidence="6">
    <location>
        <begin position="54"/>
        <end position="80"/>
    </location>
</feature>
<dbReference type="Pfam" id="PF03739">
    <property type="entry name" value="LptF_LptG"/>
    <property type="match status" value="1"/>
</dbReference>
<evidence type="ECO:0000313" key="8">
    <source>
        <dbReference type="Proteomes" id="UP000218542"/>
    </source>
</evidence>
<reference evidence="8" key="1">
    <citation type="journal article" date="2017" name="Environ. Microbiol. Rep.">
        <title>Genetic Diversity of Marine Anaerobic Ammonium-Oxidizing Bacteria as Revealed by Genomic and Proteomic Analyses of 'Candidatus Scalindua japonica'.</title>
        <authorList>
            <person name="Oshiki M."/>
            <person name="Mizuto K."/>
            <person name="Kimura Z."/>
            <person name="Kindaichi T."/>
            <person name="Satoh H."/>
            <person name="Okabe S."/>
        </authorList>
    </citation>
    <scope>NUCLEOTIDE SEQUENCE [LARGE SCALE GENOMIC DNA]</scope>
    <source>
        <strain evidence="8">husup-a2</strain>
    </source>
</reference>
<dbReference type="Proteomes" id="UP000218542">
    <property type="component" value="Unassembled WGS sequence"/>
</dbReference>
<organism evidence="7 8">
    <name type="scientific">Candidatus Scalindua japonica</name>
    <dbReference type="NCBI Taxonomy" id="1284222"/>
    <lineage>
        <taxon>Bacteria</taxon>
        <taxon>Pseudomonadati</taxon>
        <taxon>Planctomycetota</taxon>
        <taxon>Candidatus Brocadiia</taxon>
        <taxon>Candidatus Brocadiales</taxon>
        <taxon>Candidatus Scalinduaceae</taxon>
        <taxon>Candidatus Scalindua</taxon>
    </lineage>
</organism>
<proteinExistence type="predicted"/>
<sequence length="357" mass="40777">MLFKIDKYIIKAFVPSFIICMFAICGIYIVVDAIQKIDDFIEMGAKAFTMASHYYGLMVPVFIAQLFPAITLIAVSLVLVRFVKNNEILAMQVAGINLYRIMLPVFVVSIFLSFLAVINQELLIPKLAEELEKVEQTTFEEKEKNNILIEDEESHMLFRIWTLNTAEETLKSLYVIGKYDNGRKKFTISAEQGKWTDDKNWLLFNVVKHNYDESGNWVAPALQMDNYRLETAMSPTRLSKVDINAALKSFKELKELRSKEPENPRFSVMFHSRVAYPLTNFILLFLGIPVVIGFERMSKNIFLRVGISILICCAFFVLSYICANLGNMGILQPILAAWLPVIIFGCLGLILFDGMRI</sequence>
<dbReference type="PANTHER" id="PTHR33529:SF6">
    <property type="entry name" value="YJGP_YJGQ FAMILY PERMEASE"/>
    <property type="match status" value="1"/>
</dbReference>
<comment type="subcellular location">
    <subcellularLocation>
        <location evidence="1">Cell membrane</location>
        <topology evidence="1">Multi-pass membrane protein</topology>
    </subcellularLocation>
</comment>
<dbReference type="GO" id="GO:0015920">
    <property type="term" value="P:lipopolysaccharide transport"/>
    <property type="evidence" value="ECO:0007669"/>
    <property type="project" value="TreeGrafter"/>
</dbReference>
<feature type="transmembrane region" description="Helical" evidence="6">
    <location>
        <begin position="301"/>
        <end position="321"/>
    </location>
</feature>
<gene>
    <name evidence="7" type="ORF">SCALIN_C38_0046</name>
</gene>
<feature type="transmembrane region" description="Helical" evidence="6">
    <location>
        <begin position="12"/>
        <end position="34"/>
    </location>
</feature>
<feature type="transmembrane region" description="Helical" evidence="6">
    <location>
        <begin position="333"/>
        <end position="352"/>
    </location>
</feature>
<dbReference type="InterPro" id="IPR005495">
    <property type="entry name" value="LptG/LptF_permease"/>
</dbReference>
<evidence type="ECO:0000256" key="2">
    <source>
        <dbReference type="ARBA" id="ARBA00022475"/>
    </source>
</evidence>
<evidence type="ECO:0000313" key="7">
    <source>
        <dbReference type="EMBL" id="GAX62683.1"/>
    </source>
</evidence>
<dbReference type="OrthoDB" id="262519at2"/>
<keyword evidence="8" id="KW-1185">Reference proteome</keyword>
<feature type="transmembrane region" description="Helical" evidence="6">
    <location>
        <begin position="274"/>
        <end position="294"/>
    </location>
</feature>
<evidence type="ECO:0000256" key="1">
    <source>
        <dbReference type="ARBA" id="ARBA00004651"/>
    </source>
</evidence>
<dbReference type="PANTHER" id="PTHR33529">
    <property type="entry name" value="SLR0882 PROTEIN-RELATED"/>
    <property type="match status" value="1"/>
</dbReference>
<comment type="caution">
    <text evidence="7">The sequence shown here is derived from an EMBL/GenBank/DDBJ whole genome shotgun (WGS) entry which is preliminary data.</text>
</comment>
<dbReference type="EMBL" id="BAOS01000038">
    <property type="protein sequence ID" value="GAX62683.1"/>
    <property type="molecule type" value="Genomic_DNA"/>
</dbReference>
<dbReference type="RefSeq" id="WP_096896075.1">
    <property type="nucleotide sequence ID" value="NZ_BAOS01000038.1"/>
</dbReference>
<keyword evidence="5 6" id="KW-0472">Membrane</keyword>
<evidence type="ECO:0000256" key="3">
    <source>
        <dbReference type="ARBA" id="ARBA00022692"/>
    </source>
</evidence>